<evidence type="ECO:0000259" key="3">
    <source>
        <dbReference type="Pfam" id="PF05569"/>
    </source>
</evidence>
<dbReference type="PANTHER" id="PTHR34978">
    <property type="entry name" value="POSSIBLE SENSOR-TRANSDUCER PROTEIN BLAR"/>
    <property type="match status" value="1"/>
</dbReference>
<dbReference type="CDD" id="cd07341">
    <property type="entry name" value="M56_BlaR1_MecR1_like"/>
    <property type="match status" value="1"/>
</dbReference>
<keyword evidence="2" id="KW-0472">Membrane</keyword>
<keyword evidence="5" id="KW-1185">Reference proteome</keyword>
<dbReference type="Pfam" id="PF05569">
    <property type="entry name" value="Peptidase_M56"/>
    <property type="match status" value="1"/>
</dbReference>
<dbReference type="SUPFAM" id="SSF57997">
    <property type="entry name" value="Tropomyosin"/>
    <property type="match status" value="1"/>
</dbReference>
<dbReference type="InterPro" id="IPR052173">
    <property type="entry name" value="Beta-lactam_resp_regulator"/>
</dbReference>
<evidence type="ECO:0000256" key="2">
    <source>
        <dbReference type="SAM" id="Phobius"/>
    </source>
</evidence>
<name>A0ABR7JEV0_9FLAO</name>
<reference evidence="4 5" key="1">
    <citation type="submission" date="2020-08" db="EMBL/GenBank/DDBJ databases">
        <title>Description of novel Flavobacterium F-400 isolate.</title>
        <authorList>
            <person name="Saticioglu I."/>
            <person name="Duman M."/>
            <person name="Altun S."/>
        </authorList>
    </citation>
    <scope>NUCLEOTIDE SEQUENCE [LARGE SCALE GENOMIC DNA]</scope>
    <source>
        <strain evidence="4 5">F-400</strain>
    </source>
</reference>
<keyword evidence="2" id="KW-1133">Transmembrane helix</keyword>
<accession>A0ABR7JEV0</accession>
<evidence type="ECO:0000256" key="1">
    <source>
        <dbReference type="SAM" id="Coils"/>
    </source>
</evidence>
<dbReference type="Proteomes" id="UP000621670">
    <property type="component" value="Unassembled WGS sequence"/>
</dbReference>
<evidence type="ECO:0000313" key="4">
    <source>
        <dbReference type="EMBL" id="MBC5862883.1"/>
    </source>
</evidence>
<dbReference type="PANTHER" id="PTHR34978:SF3">
    <property type="entry name" value="SLR0241 PROTEIN"/>
    <property type="match status" value="1"/>
</dbReference>
<gene>
    <name evidence="4" type="ORF">H8R26_05560</name>
</gene>
<keyword evidence="2" id="KW-0812">Transmembrane</keyword>
<comment type="caution">
    <text evidence="4">The sequence shown here is derived from an EMBL/GenBank/DDBJ whole genome shotgun (WGS) entry which is preliminary data.</text>
</comment>
<feature type="domain" description="Peptidase M56" evidence="3">
    <location>
        <begin position="153"/>
        <end position="254"/>
    </location>
</feature>
<dbReference type="InterPro" id="IPR008756">
    <property type="entry name" value="Peptidase_M56"/>
</dbReference>
<feature type="transmembrane region" description="Helical" evidence="2">
    <location>
        <begin position="87"/>
        <end position="111"/>
    </location>
</feature>
<sequence length="591" mass="67601">MEPLQLYFIKASCLLALFFAVYYVLLRKETFFTGNRWFLLVGLVTSAVFPLLTYTEIIWVDPNPNPIDWSNLPVRDYKTEAPPTINWWLISSICYGLGVLYFLGTFILDIYKLQRILKMQVSETINGFTFVNTTENTAPFSFFKTIVYNSSLYSVNELNNIIAHEKVHSAQYHSADVLLSRIFCIVFWFNPLMWLYKKAMVQNLEFIADHHAIQKTANKKEYQFTLLKITTHQNCVALTNPFYQSLIKKRIVMLNKNQSKKWNSWKYATVVPALVAFFALFQIEVVAQEKTSTTTSSSTPTQSNNAVIVADTVKKGKTSEVISKNLPELNDNNVSIFINGKKVTKKDLDSTNPDDIANVNVSKDNNKSVIEIFTKKEFSAQNGATTFTSNTLNLDRVDPSNLNNTSNPKTVTVIKQITTEKNGIPEDTEVYVNGKRVSALEAESLLPNTITSVNVTKDEQGKRNSIRIITKNYIGENGSVIERPQPPVPPVAPKFNFKTPKAPIFPTAPKAPSGVRNYKNEKEWADFDKKMKAFDKKMEAMEPQIKAFEKKMEEFEKQMKPFNEEMEEFEKKMKDFEKAMETFEAKQKKNN</sequence>
<proteinExistence type="predicted"/>
<dbReference type="Gene3D" id="1.20.1260.80">
    <property type="match status" value="1"/>
</dbReference>
<feature type="transmembrane region" description="Helical" evidence="2">
    <location>
        <begin position="37"/>
        <end position="60"/>
    </location>
</feature>
<dbReference type="EMBL" id="JACRUM010000002">
    <property type="protein sequence ID" value="MBC5862883.1"/>
    <property type="molecule type" value="Genomic_DNA"/>
</dbReference>
<feature type="transmembrane region" description="Helical" evidence="2">
    <location>
        <begin position="178"/>
        <end position="196"/>
    </location>
</feature>
<feature type="coiled-coil region" evidence="1">
    <location>
        <begin position="538"/>
        <end position="586"/>
    </location>
</feature>
<feature type="transmembrane region" description="Helical" evidence="2">
    <location>
        <begin position="6"/>
        <end position="25"/>
    </location>
</feature>
<organism evidence="4 5">
    <name type="scientific">Flavobacterium turcicum</name>
    <dbReference type="NCBI Taxonomy" id="2764718"/>
    <lineage>
        <taxon>Bacteria</taxon>
        <taxon>Pseudomonadati</taxon>
        <taxon>Bacteroidota</taxon>
        <taxon>Flavobacteriia</taxon>
        <taxon>Flavobacteriales</taxon>
        <taxon>Flavobacteriaceae</taxon>
        <taxon>Flavobacterium</taxon>
    </lineage>
</organism>
<keyword evidence="1" id="KW-0175">Coiled coil</keyword>
<dbReference type="RefSeq" id="WP_166134153.1">
    <property type="nucleotide sequence ID" value="NZ_JAAOBY010000002.1"/>
</dbReference>
<protein>
    <submittedName>
        <fullName evidence="4">M56 family metallopeptidase</fullName>
    </submittedName>
</protein>
<evidence type="ECO:0000313" key="5">
    <source>
        <dbReference type="Proteomes" id="UP000621670"/>
    </source>
</evidence>